<feature type="transmembrane region" description="Helical" evidence="6">
    <location>
        <begin position="323"/>
        <end position="342"/>
    </location>
</feature>
<dbReference type="EMBL" id="QKYN01000036">
    <property type="protein sequence ID" value="RAG85896.1"/>
    <property type="molecule type" value="Genomic_DNA"/>
</dbReference>
<keyword evidence="9" id="KW-1185">Reference proteome</keyword>
<dbReference type="InterPro" id="IPR011009">
    <property type="entry name" value="Kinase-like_dom_sf"/>
</dbReference>
<dbReference type="Pfam" id="PF01636">
    <property type="entry name" value="APH"/>
    <property type="match status" value="1"/>
</dbReference>
<evidence type="ECO:0000259" key="7">
    <source>
        <dbReference type="Pfam" id="PF01636"/>
    </source>
</evidence>
<sequence length="804" mass="85084">MSAPAGRAFYRATAVRRSPLAVVRAAVRGYDPLLRNGHLLTVSSILTSGVGAAYWALAAHLFGPGSVGRGYAAVSAMMFLGGIGQLNLVNTMIRFVAPAGKRTGRLVAVAYLAAVSCGLLLGAGFVLLIPRLASGLSFLHAPLVGAAFTAAVAGYAVFVLQDGVLTGLRRADWVVAENALFATAKVLLLALFAVAGPLSAILGSWGVGLVVSLAFTNTYLFARAIPRHVRRTPTEPSAPAAPTWSYLSADWIASMCWLAATTLPPIIVLDRLGAAASAYFSIAWLVAYALYQFAINMSASLIVETVGAPGELRRHCLHVLRHAGALLAVGTLLVVVAAPWLLTVFGPAYAHSGVVALRLLGLSALPNLVVCVAVAVCRVRRRMRVVVASLAGQAVLVLGLSAVLLRPMGVAGASVAWLVAQCVVAGGLVWRRSSWLPEAAAAPARTGTTAHAAGPGWTPLRGLLPIRRPALFSRPAARLTARRLAGRWTTPGVDSAEVARLRPSPQGHSDVLVFRLDYAGAPSLAVKHPRNPRASASLAREWDVLRRLEADPRLGEWRRLLPLPVASHLDERPQLVTQSWLPGVRAEDHLTRFPAHTRRVTATSLTAVHELHRATGRTLRADGCIDEWIGARRTLLSEQITWCRAGLGAAGLDALSARVHAELAGRPLTVAWIHGDYAPGNVLLADGGDRVSGVLDWAGAGTDAPAGIDAHTFLLALHSLTADRCWGSLVTAVLRDGSLPAADLALLDAAGVDDTLGRTALPLLAWLWHVASNLDKSPRYGRSRWWVVANVVPVLSEAARWPER</sequence>
<feature type="transmembrane region" description="Helical" evidence="6">
    <location>
        <begin position="385"/>
        <end position="405"/>
    </location>
</feature>
<keyword evidence="5 6" id="KW-0472">Membrane</keyword>
<gene>
    <name evidence="8" type="ORF">DN069_08955</name>
</gene>
<accession>A0A2X0J6E3</accession>
<feature type="transmembrane region" description="Helical" evidence="6">
    <location>
        <begin position="354"/>
        <end position="376"/>
    </location>
</feature>
<feature type="transmembrane region" description="Helical" evidence="6">
    <location>
        <begin position="141"/>
        <end position="161"/>
    </location>
</feature>
<dbReference type="OrthoDB" id="139907at2"/>
<dbReference type="SUPFAM" id="SSF56112">
    <property type="entry name" value="Protein kinase-like (PK-like)"/>
    <property type="match status" value="1"/>
</dbReference>
<dbReference type="RefSeq" id="WP_111500336.1">
    <property type="nucleotide sequence ID" value="NZ_QKYN01000036.1"/>
</dbReference>
<feature type="transmembrane region" description="Helical" evidence="6">
    <location>
        <begin position="38"/>
        <end position="58"/>
    </location>
</feature>
<dbReference type="InterPro" id="IPR050833">
    <property type="entry name" value="Poly_Biosynth_Transport"/>
</dbReference>
<dbReference type="AlphaFoldDB" id="A0A2X0J6E3"/>
<feature type="transmembrane region" description="Helical" evidence="6">
    <location>
        <begin position="70"/>
        <end position="89"/>
    </location>
</feature>
<dbReference type="Gene3D" id="3.90.1200.10">
    <property type="match status" value="1"/>
</dbReference>
<organism evidence="8 9">
    <name type="scientific">Streptacidiphilus pinicola</name>
    <dbReference type="NCBI Taxonomy" id="2219663"/>
    <lineage>
        <taxon>Bacteria</taxon>
        <taxon>Bacillati</taxon>
        <taxon>Actinomycetota</taxon>
        <taxon>Actinomycetes</taxon>
        <taxon>Kitasatosporales</taxon>
        <taxon>Streptomycetaceae</taxon>
        <taxon>Streptacidiphilus</taxon>
    </lineage>
</organism>
<evidence type="ECO:0000313" key="8">
    <source>
        <dbReference type="EMBL" id="RAG85896.1"/>
    </source>
</evidence>
<comment type="caution">
    <text evidence="8">The sequence shown here is derived from an EMBL/GenBank/DDBJ whole genome shotgun (WGS) entry which is preliminary data.</text>
</comment>
<feature type="transmembrane region" description="Helical" evidence="6">
    <location>
        <begin position="243"/>
        <end position="260"/>
    </location>
</feature>
<evidence type="ECO:0000256" key="5">
    <source>
        <dbReference type="ARBA" id="ARBA00023136"/>
    </source>
</evidence>
<dbReference type="Proteomes" id="UP000248889">
    <property type="component" value="Unassembled WGS sequence"/>
</dbReference>
<keyword evidence="3 6" id="KW-0812">Transmembrane</keyword>
<evidence type="ECO:0000256" key="4">
    <source>
        <dbReference type="ARBA" id="ARBA00022989"/>
    </source>
</evidence>
<evidence type="ECO:0000313" key="9">
    <source>
        <dbReference type="Proteomes" id="UP000248889"/>
    </source>
</evidence>
<dbReference type="PANTHER" id="PTHR30250">
    <property type="entry name" value="PST FAMILY PREDICTED COLANIC ACID TRANSPORTER"/>
    <property type="match status" value="1"/>
</dbReference>
<reference evidence="8 9" key="1">
    <citation type="submission" date="2018-06" db="EMBL/GenBank/DDBJ databases">
        <title>Streptacidiphilus pinicola sp. nov., isolated from pine grove soil.</title>
        <authorList>
            <person name="Roh S.G."/>
            <person name="Park S."/>
            <person name="Kim M.-K."/>
            <person name="Yun B.-R."/>
            <person name="Park J."/>
            <person name="Kim M.J."/>
            <person name="Kim Y.S."/>
            <person name="Kim S.B."/>
        </authorList>
    </citation>
    <scope>NUCLEOTIDE SEQUENCE [LARGE SCALE GENOMIC DNA]</scope>
    <source>
        <strain evidence="8 9">MMS16-CNU450</strain>
    </source>
</reference>
<name>A0A2X0J6E3_9ACTN</name>
<dbReference type="PANTHER" id="PTHR30250:SF11">
    <property type="entry name" value="O-ANTIGEN TRANSPORTER-RELATED"/>
    <property type="match status" value="1"/>
</dbReference>
<keyword evidence="2" id="KW-1003">Cell membrane</keyword>
<keyword evidence="4 6" id="KW-1133">Transmembrane helix</keyword>
<evidence type="ECO:0000256" key="6">
    <source>
        <dbReference type="SAM" id="Phobius"/>
    </source>
</evidence>
<comment type="subcellular location">
    <subcellularLocation>
        <location evidence="1">Cell membrane</location>
        <topology evidence="1">Multi-pass membrane protein</topology>
    </subcellularLocation>
</comment>
<evidence type="ECO:0000256" key="1">
    <source>
        <dbReference type="ARBA" id="ARBA00004651"/>
    </source>
</evidence>
<feature type="transmembrane region" description="Helical" evidence="6">
    <location>
        <begin position="173"/>
        <end position="195"/>
    </location>
</feature>
<proteinExistence type="predicted"/>
<feature type="transmembrane region" description="Helical" evidence="6">
    <location>
        <begin position="272"/>
        <end position="291"/>
    </location>
</feature>
<feature type="transmembrane region" description="Helical" evidence="6">
    <location>
        <begin position="201"/>
        <end position="222"/>
    </location>
</feature>
<feature type="domain" description="Aminoglycoside phosphotransferase" evidence="7">
    <location>
        <begin position="505"/>
        <end position="705"/>
    </location>
</feature>
<dbReference type="GO" id="GO:0005886">
    <property type="term" value="C:plasma membrane"/>
    <property type="evidence" value="ECO:0007669"/>
    <property type="project" value="UniProtKB-SubCell"/>
</dbReference>
<feature type="transmembrane region" description="Helical" evidence="6">
    <location>
        <begin position="109"/>
        <end position="129"/>
    </location>
</feature>
<protein>
    <recommendedName>
        <fullName evidence="7">Aminoglycoside phosphotransferase domain-containing protein</fullName>
    </recommendedName>
</protein>
<dbReference type="InterPro" id="IPR002575">
    <property type="entry name" value="Aminoglycoside_PTrfase"/>
</dbReference>
<evidence type="ECO:0000256" key="2">
    <source>
        <dbReference type="ARBA" id="ARBA00022475"/>
    </source>
</evidence>
<evidence type="ECO:0000256" key="3">
    <source>
        <dbReference type="ARBA" id="ARBA00022692"/>
    </source>
</evidence>